<feature type="repeat" description="WD" evidence="3">
    <location>
        <begin position="817"/>
        <end position="849"/>
    </location>
</feature>
<feature type="domain" description="CTLH" evidence="4">
    <location>
        <begin position="34"/>
        <end position="92"/>
    </location>
</feature>
<dbReference type="SMART" id="SM00668">
    <property type="entry name" value="CTLH"/>
    <property type="match status" value="1"/>
</dbReference>
<dbReference type="EMBL" id="PNBA02000010">
    <property type="protein sequence ID" value="KAG6409512.1"/>
    <property type="molecule type" value="Genomic_DNA"/>
</dbReference>
<keyword evidence="1 3" id="KW-0853">WD repeat</keyword>
<sequence length="1080" mass="120571">MASLGKDLTFLIMQFCDEENLKKTARMLEQESGYFFNTKYFEELVLDGNWEEAEKYLSSFTVIKDNKYSTKIYFEIRKQKYLEALDKHEFHTAIDILKKDLKVFAQSNEELYKEMARLLALDDLRENDSLALYGDALTARNGLLGDLRAVIEANPLLQGKTRFPQIDKSRLRRLINQSLNWQHMLCTRPLWNPHIDTLFTDHRCPGSDNMQAQLSSLPPSPVAVEWPLSGDSSTDSLVTIDQVTAALAEEGRLYADVKSTEHINEGEGSQTDISTCCQASRKELPIEFPSTVERVLDMGSIMTSMDFHPVHEALLLVGKLSGDVEIWDVAGYKKLFSRAFVVNLLTEKVDKNHAIAVNRVLWSPDGCLFGVAYSKNELHLYDKNGSSFDKKFEIDAHIGSVNDLAFSKPNKMLVIISCGDDKLIKVWDAATGAKLYTFEGNKDPVYSLFPGLKRDIHFLFSISISGEIKVWLFDNKGSRVAYCAPGSCCTRMACGNKRLFLCGTEENGESYLVEWDENEGNIVRNYQSLSKRSSTVVQFNTCLDRFLAAGDEHVIKIWDMDSDKLLAVIDADGGLQARPDICFSKKGNLLAVSAVDNRIKILANDSGRRFLQEAAFDFGDSAKRVTESFSNLSVGSSPFPCQGVAGGNGTMATNVFKIVEVSRCQSMLLTSGVKTNLIRRLVYTHTGNGILALAEDGTHLLWRWAKSGKATMKCAPQLWQPRSGLLMTNDLPDKSGDVVTPCLSLSKNDSYIVSSSGRMISLYNLVAFKKMRNVMPSPPAATCLLFYPPDNNIIAIGMDDSTILIYNMRVDERISKLEGHSKQISGMAFSTNLNVLVSCGVDTQIVLWDSITWEKKKSTVLQVSVGWVTYDLSETNVELDKDQQHFLAVHETQLAIYETATLRRVKQWTITTFCTRISHATYSCDSRMVYAAMRDGIVLILSAVDLVPRIEIDSSAYLPPQLSCYVDPVVVASHPHKPEQFVLGLSNGGVVSVFVSEAALGGMWLLLWFTYAALRSPEGGRCRIRRRIVVAPDQACRLESSTEDPVEEDHAELAYLGYCGEQFHIPLCSLCAHELAPHLF</sequence>
<keyword evidence="2" id="KW-0677">Repeat</keyword>
<evidence type="ECO:0000256" key="3">
    <source>
        <dbReference type="PROSITE-ProRule" id="PRU00221"/>
    </source>
</evidence>
<dbReference type="InterPro" id="IPR048419">
    <property type="entry name" value="Topless_Znf"/>
</dbReference>
<proteinExistence type="predicted"/>
<keyword evidence="6" id="KW-1185">Reference proteome</keyword>
<dbReference type="SMART" id="SM00320">
    <property type="entry name" value="WD40"/>
    <property type="match status" value="9"/>
</dbReference>
<dbReference type="Pfam" id="PF21889">
    <property type="entry name" value="TPR1-like_2nd"/>
    <property type="match status" value="1"/>
</dbReference>
<dbReference type="Pfam" id="PF17814">
    <property type="entry name" value="LisH_TPL"/>
    <property type="match status" value="1"/>
</dbReference>
<evidence type="ECO:0000313" key="6">
    <source>
        <dbReference type="Proteomes" id="UP000298416"/>
    </source>
</evidence>
<dbReference type="Pfam" id="PF00400">
    <property type="entry name" value="WD40"/>
    <property type="match status" value="2"/>
</dbReference>
<reference evidence="5" key="1">
    <citation type="submission" date="2018-01" db="EMBL/GenBank/DDBJ databases">
        <authorList>
            <person name="Mao J.F."/>
        </authorList>
    </citation>
    <scope>NUCLEOTIDE SEQUENCE</scope>
    <source>
        <strain evidence="5">Huo1</strain>
        <tissue evidence="5">Leaf</tissue>
    </source>
</reference>
<accession>A0A8X8ZLN4</accession>
<reference evidence="5" key="2">
    <citation type="submission" date="2020-08" db="EMBL/GenBank/DDBJ databases">
        <title>Plant Genome Project.</title>
        <authorList>
            <person name="Zhang R.-G."/>
        </authorList>
    </citation>
    <scope>NUCLEOTIDE SEQUENCE</scope>
    <source>
        <strain evidence="5">Huo1</strain>
        <tissue evidence="5">Leaf</tissue>
    </source>
</reference>
<dbReference type="InterPro" id="IPR027728">
    <property type="entry name" value="Topless_fam"/>
</dbReference>
<gene>
    <name evidence="5" type="ORF">SASPL_127552</name>
</gene>
<dbReference type="PANTHER" id="PTHR44083:SF22">
    <property type="entry name" value="PROTEIN TPR3-LIKE"/>
    <property type="match status" value="1"/>
</dbReference>
<dbReference type="InterPro" id="IPR054532">
    <property type="entry name" value="TPL_SMU1_LisH-like"/>
</dbReference>
<dbReference type="PANTHER" id="PTHR44083">
    <property type="entry name" value="TOPLESS-RELATED PROTEIN 1-RELATED"/>
    <property type="match status" value="1"/>
</dbReference>
<evidence type="ECO:0000313" key="5">
    <source>
        <dbReference type="EMBL" id="KAG6409512.1"/>
    </source>
</evidence>
<dbReference type="SMART" id="SM00667">
    <property type="entry name" value="LisH"/>
    <property type="match status" value="1"/>
</dbReference>
<dbReference type="SUPFAM" id="SSF50998">
    <property type="entry name" value="Quinoprotein alcohol dehydrogenase-like"/>
    <property type="match status" value="1"/>
</dbReference>
<dbReference type="InterPro" id="IPR015943">
    <property type="entry name" value="WD40/YVTN_repeat-like_dom_sf"/>
</dbReference>
<evidence type="ECO:0000256" key="1">
    <source>
        <dbReference type="ARBA" id="ARBA00022574"/>
    </source>
</evidence>
<dbReference type="Proteomes" id="UP000298416">
    <property type="component" value="Unassembled WGS sequence"/>
</dbReference>
<dbReference type="Gene3D" id="2.130.10.10">
    <property type="entry name" value="YVTN repeat-like/Quinoprotein amine dehydrogenase"/>
    <property type="match status" value="3"/>
</dbReference>
<organism evidence="5">
    <name type="scientific">Salvia splendens</name>
    <name type="common">Scarlet sage</name>
    <dbReference type="NCBI Taxonomy" id="180675"/>
    <lineage>
        <taxon>Eukaryota</taxon>
        <taxon>Viridiplantae</taxon>
        <taxon>Streptophyta</taxon>
        <taxon>Embryophyta</taxon>
        <taxon>Tracheophyta</taxon>
        <taxon>Spermatophyta</taxon>
        <taxon>Magnoliopsida</taxon>
        <taxon>eudicotyledons</taxon>
        <taxon>Gunneridae</taxon>
        <taxon>Pentapetalae</taxon>
        <taxon>asterids</taxon>
        <taxon>lamiids</taxon>
        <taxon>Lamiales</taxon>
        <taxon>Lamiaceae</taxon>
        <taxon>Nepetoideae</taxon>
        <taxon>Mentheae</taxon>
        <taxon>Salviinae</taxon>
        <taxon>Salvia</taxon>
        <taxon>Salvia subgen. Calosphace</taxon>
        <taxon>core Calosphace</taxon>
    </lineage>
</organism>
<dbReference type="InterPro" id="IPR054080">
    <property type="entry name" value="TPR1-like_2nd"/>
</dbReference>
<evidence type="ECO:0000256" key="2">
    <source>
        <dbReference type="ARBA" id="ARBA00022737"/>
    </source>
</evidence>
<dbReference type="PROSITE" id="PS50294">
    <property type="entry name" value="WD_REPEATS_REGION"/>
    <property type="match status" value="1"/>
</dbReference>
<evidence type="ECO:0000259" key="4">
    <source>
        <dbReference type="PROSITE" id="PS50897"/>
    </source>
</evidence>
<protein>
    <recommendedName>
        <fullName evidence="4">CTLH domain-containing protein</fullName>
    </recommendedName>
</protein>
<dbReference type="Pfam" id="PF21359">
    <property type="entry name" value="zf_topless"/>
    <property type="match status" value="1"/>
</dbReference>
<dbReference type="GO" id="GO:0006355">
    <property type="term" value="P:regulation of DNA-templated transcription"/>
    <property type="evidence" value="ECO:0007669"/>
    <property type="project" value="InterPro"/>
</dbReference>
<dbReference type="PROSITE" id="PS50897">
    <property type="entry name" value="CTLH"/>
    <property type="match status" value="1"/>
</dbReference>
<dbReference type="InterPro" id="IPR011047">
    <property type="entry name" value="Quinoprotein_ADH-like_sf"/>
</dbReference>
<dbReference type="InterPro" id="IPR001680">
    <property type="entry name" value="WD40_rpt"/>
</dbReference>
<feature type="repeat" description="WD" evidence="3">
    <location>
        <begin position="394"/>
        <end position="437"/>
    </location>
</feature>
<comment type="caution">
    <text evidence="5">The sequence shown here is derived from an EMBL/GenBank/DDBJ whole genome shotgun (WGS) entry which is preliminary data.</text>
</comment>
<dbReference type="InterPro" id="IPR019775">
    <property type="entry name" value="WD40_repeat_CS"/>
</dbReference>
<dbReference type="AlphaFoldDB" id="A0A8X8ZLN4"/>
<dbReference type="PROSITE" id="PS50082">
    <property type="entry name" value="WD_REPEATS_2"/>
    <property type="match status" value="2"/>
</dbReference>
<dbReference type="PROSITE" id="PS00678">
    <property type="entry name" value="WD_REPEATS_1"/>
    <property type="match status" value="1"/>
</dbReference>
<dbReference type="InterPro" id="IPR006594">
    <property type="entry name" value="LisH"/>
</dbReference>
<name>A0A8X8ZLN4_SALSN</name>
<dbReference type="PROSITE" id="PS50896">
    <property type="entry name" value="LISH"/>
    <property type="match status" value="1"/>
</dbReference>
<dbReference type="InterPro" id="IPR006595">
    <property type="entry name" value="CTLH_C"/>
</dbReference>